<accession>A0A1Y6LKU5</accession>
<reference evidence="2 3" key="1">
    <citation type="submission" date="2016-10" db="EMBL/GenBank/DDBJ databases">
        <authorList>
            <person name="Varghese N."/>
        </authorList>
    </citation>
    <scope>NUCLEOTIDE SEQUENCE [LARGE SCALE GENOMIC DNA]</scope>
</reference>
<gene>
    <name evidence="2" type="ORF">ZT1A5_G5499</name>
</gene>
<dbReference type="Proteomes" id="UP000215453">
    <property type="component" value="Chromosome 4"/>
</dbReference>
<dbReference type="EMBL" id="LT882679">
    <property type="protein sequence ID" value="SMY24058.1"/>
    <property type="molecule type" value="Genomic_DNA"/>
</dbReference>
<protein>
    <submittedName>
        <fullName evidence="2">Uncharacterized protein</fullName>
    </submittedName>
</protein>
<dbReference type="AlphaFoldDB" id="A0A1Y6LKU5"/>
<dbReference type="SUPFAM" id="SSF55486">
    <property type="entry name" value="Metalloproteases ('zincins'), catalytic domain"/>
    <property type="match status" value="1"/>
</dbReference>
<evidence type="ECO:0000313" key="3">
    <source>
        <dbReference type="Proteomes" id="UP000215453"/>
    </source>
</evidence>
<name>A0A1Y6LKU5_ZYMTR</name>
<feature type="signal peptide" evidence="1">
    <location>
        <begin position="1"/>
        <end position="18"/>
    </location>
</feature>
<proteinExistence type="predicted"/>
<evidence type="ECO:0000313" key="2">
    <source>
        <dbReference type="EMBL" id="SMY24058.1"/>
    </source>
</evidence>
<organism evidence="2 3">
    <name type="scientific">Zymoseptoria tritici ST99CH_1A5</name>
    <dbReference type="NCBI Taxonomy" id="1276529"/>
    <lineage>
        <taxon>Eukaryota</taxon>
        <taxon>Fungi</taxon>
        <taxon>Dikarya</taxon>
        <taxon>Ascomycota</taxon>
        <taxon>Pezizomycotina</taxon>
        <taxon>Dothideomycetes</taxon>
        <taxon>Dothideomycetidae</taxon>
        <taxon>Mycosphaerellales</taxon>
        <taxon>Mycosphaerellaceae</taxon>
        <taxon>Zymoseptoria</taxon>
    </lineage>
</organism>
<feature type="chain" id="PRO_5012328431" evidence="1">
    <location>
        <begin position="19"/>
        <end position="182"/>
    </location>
</feature>
<sequence>MKFTLITLSLALASTVTATMSWSLDRVANPTEDEADAYNRITDAMNAAIARWQPYWLANKHCTVSYVPGIGTADGNYNGNIRFGSDRQYMVEGYALHEIAHVLGVGGGNPRFYANCQNHEWPLASMVIAKYYGQGQVLHCAGEHFYPYGLNFADEFSEENYARHCEVVDAMIRDGMQEQRGE</sequence>
<keyword evidence="1" id="KW-0732">Signal</keyword>
<evidence type="ECO:0000256" key="1">
    <source>
        <dbReference type="SAM" id="SignalP"/>
    </source>
</evidence>